<evidence type="ECO:0000313" key="3">
    <source>
        <dbReference type="Proteomes" id="UP000572212"/>
    </source>
</evidence>
<dbReference type="Proteomes" id="UP000572212">
    <property type="component" value="Unassembled WGS sequence"/>
</dbReference>
<comment type="caution">
    <text evidence="2">The sequence shown here is derived from an EMBL/GenBank/DDBJ whole genome shotgun (WGS) entry which is preliminary data.</text>
</comment>
<dbReference type="SUPFAM" id="SSF81606">
    <property type="entry name" value="PP2C-like"/>
    <property type="match status" value="1"/>
</dbReference>
<organism evidence="2 3">
    <name type="scientific">Gracilibacillus halotolerans</name>
    <dbReference type="NCBI Taxonomy" id="74386"/>
    <lineage>
        <taxon>Bacteria</taxon>
        <taxon>Bacillati</taxon>
        <taxon>Bacillota</taxon>
        <taxon>Bacilli</taxon>
        <taxon>Bacillales</taxon>
        <taxon>Bacillaceae</taxon>
        <taxon>Gracilibacillus</taxon>
    </lineage>
</organism>
<dbReference type="RefSeq" id="WP_184246856.1">
    <property type="nucleotide sequence ID" value="NZ_BAAACU010000059.1"/>
</dbReference>
<keyword evidence="3" id="KW-1185">Reference proteome</keyword>
<dbReference type="Gene3D" id="3.60.40.10">
    <property type="entry name" value="PPM-type phosphatase domain"/>
    <property type="match status" value="1"/>
</dbReference>
<dbReference type="EMBL" id="JACHON010000005">
    <property type="protein sequence ID" value="MBB6512833.1"/>
    <property type="molecule type" value="Genomic_DNA"/>
</dbReference>
<name>A0A841RMI0_9BACI</name>
<gene>
    <name evidence="2" type="ORF">GGQ92_001622</name>
</gene>
<dbReference type="InterPro" id="IPR001932">
    <property type="entry name" value="PPM-type_phosphatase-like_dom"/>
</dbReference>
<accession>A0A841RMI0</accession>
<evidence type="ECO:0000259" key="1">
    <source>
        <dbReference type="Pfam" id="PF13672"/>
    </source>
</evidence>
<dbReference type="Pfam" id="PF13672">
    <property type="entry name" value="PP2C_2"/>
    <property type="match status" value="1"/>
</dbReference>
<dbReference type="AlphaFoldDB" id="A0A841RMI0"/>
<reference evidence="2 3" key="1">
    <citation type="submission" date="2020-08" db="EMBL/GenBank/DDBJ databases">
        <title>Genomic Encyclopedia of Type Strains, Phase IV (KMG-IV): sequencing the most valuable type-strain genomes for metagenomic binning, comparative biology and taxonomic classification.</title>
        <authorList>
            <person name="Goeker M."/>
        </authorList>
    </citation>
    <scope>NUCLEOTIDE SEQUENCE [LARGE SCALE GENOMIC DNA]</scope>
    <source>
        <strain evidence="2 3">DSM 11805</strain>
    </source>
</reference>
<sequence length="328" mass="36272">MEQMWSIIGTAVQGRGHEKKNIPVQDKVYSKQGEVTVIALADGAGSASHSHYGAERVVETICILLDDSFDDIFEMADVTEAQQMVMDTILNELQQLAEAEQEPIKAFASTMLAVAVKNNQALILHLGDGEIGAIKDGKVISVSSSENGEYANATIFTTSQHAWRQLKLFKSKNASSFSAFFLMSDGTAESLYSKEGNYFSPIISKLAEQTSIHLENVLNGLLEESFENTVKQKTQDDCSFVMMSAVSESPSYQKMTAQDKELLAQFLQSPKHCSIKKWDRIIELLEKPLTLGQLAKAMRVKKPYVKANLCALMEAGVITFQKGKYHLN</sequence>
<feature type="domain" description="PPM-type phosphatase" evidence="1">
    <location>
        <begin position="14"/>
        <end position="217"/>
    </location>
</feature>
<proteinExistence type="predicted"/>
<dbReference type="InterPro" id="IPR036457">
    <property type="entry name" value="PPM-type-like_dom_sf"/>
</dbReference>
<protein>
    <submittedName>
        <fullName evidence="2">Uncharacterized protein with PQ loop repeat</fullName>
    </submittedName>
</protein>
<evidence type="ECO:0000313" key="2">
    <source>
        <dbReference type="EMBL" id="MBB6512833.1"/>
    </source>
</evidence>